<feature type="compositionally biased region" description="Polar residues" evidence="3">
    <location>
        <begin position="75"/>
        <end position="88"/>
    </location>
</feature>
<dbReference type="InterPro" id="IPR043972">
    <property type="entry name" value="FUZ/MON1/HPS1_longin_1"/>
</dbReference>
<feature type="domain" description="FUZ/MON1/HPS1 third Longin" evidence="6">
    <location>
        <begin position="445"/>
        <end position="545"/>
    </location>
</feature>
<feature type="region of interest" description="Disordered" evidence="3">
    <location>
        <begin position="1"/>
        <end position="88"/>
    </location>
</feature>
<comment type="similarity">
    <text evidence="1 2">Belongs to the MON1/SAND family.</text>
</comment>
<dbReference type="InterPro" id="IPR004353">
    <property type="entry name" value="Mon1"/>
</dbReference>
<dbReference type="GO" id="GO:0005085">
    <property type="term" value="F:guanyl-nucleotide exchange factor activity"/>
    <property type="evidence" value="ECO:0007669"/>
    <property type="project" value="Ensembl"/>
</dbReference>
<dbReference type="GeneTree" id="ENSGT00390000006665"/>
<dbReference type="Proteomes" id="UP000314987">
    <property type="component" value="Unassembled WGS sequence"/>
</dbReference>
<comment type="function">
    <text evidence="2">Plays an important role in membrane trafficking through the secretory apparatus.</text>
</comment>
<protein>
    <recommendedName>
        <fullName evidence="2">Vacuolar fusion protein MON1 homolog</fullName>
    </recommendedName>
</protein>
<dbReference type="GO" id="GO:0035658">
    <property type="term" value="C:Mon1-Ccz1 complex"/>
    <property type="evidence" value="ECO:0007669"/>
    <property type="project" value="Ensembl"/>
</dbReference>
<sequence length="556" mass="62313">MAADVHKKKSWETTNGTLVPSDGQSSERSESPTPGLAQGTEPGAGQEGAMFVHARSYEDLTESEDGEATGGSPEEGTSAQPRATATDMRQISKDFSELSTQLTGVARDLEEEMRPEPEDSSESSGSGEWKASEPLREGEAGDGDEEDAAETWRLHQKHIFVLSEAGKPVYSRYGSEEALSSTMGVMVALVSFLEADKNAIRSIHADGYKVVFVRRSPLVLVAVARTRQSEQEIAQELLYIYYQILSLLTWTQLNHIFQQKQNYDLRRLLSGSERITDNLLQLMARDPSFLMGAARCLPLAAGVRDAVSTSLQQARAKSLVFSILLSRNQLVSLVRKKDQFLHPIDLHLLFNLISSSSSFREGEAWTPICLPKFNSGGFFHVHISYLEPDTDLCLLLVSTDREDFFTVSDCRRRFQERLKKRGAHHMLREALRTPFYSVAQVGIPDLRHFIYKSKSSGLFTSPEIEGPYASEEEQERLLGLYQYLHSRAHNASHPLKTIYYTGPNENLLALVTGAFELYMCYSPLGTKASAISAVHKLMRWIRKEEDRLFILTPLTY</sequence>
<dbReference type="AlphaFoldDB" id="A0A4X2LEM1"/>
<evidence type="ECO:0000256" key="1">
    <source>
        <dbReference type="ARBA" id="ARBA00008968"/>
    </source>
</evidence>
<feature type="domain" description="FUZ/MON1/HPS1 first Longin" evidence="4">
    <location>
        <begin position="157"/>
        <end position="279"/>
    </location>
</feature>
<dbReference type="RefSeq" id="XP_027693059.1">
    <property type="nucleotide sequence ID" value="XM_027837258.1"/>
</dbReference>
<accession>A0A4X2LEM1</accession>
<dbReference type="InterPro" id="IPR043971">
    <property type="entry name" value="FUZ/MON1/HPS1_longin_2"/>
</dbReference>
<dbReference type="STRING" id="29139.ENSVURP00010023369"/>
<evidence type="ECO:0000256" key="3">
    <source>
        <dbReference type="SAM" id="MobiDB-lite"/>
    </source>
</evidence>
<feature type="compositionally biased region" description="Basic and acidic residues" evidence="3">
    <location>
        <begin position="130"/>
        <end position="139"/>
    </location>
</feature>
<evidence type="ECO:0000313" key="7">
    <source>
        <dbReference type="Ensembl" id="ENSVURP00010023369.1"/>
    </source>
</evidence>
<dbReference type="InterPro" id="IPR043970">
    <property type="entry name" value="FUZ/MON1/HPS1_longin_3"/>
</dbReference>
<dbReference type="Pfam" id="PF19038">
    <property type="entry name" value="Fuz_longin_3"/>
    <property type="match status" value="1"/>
</dbReference>
<proteinExistence type="inferred from homology"/>
<dbReference type="GO" id="GO:0016192">
    <property type="term" value="P:vesicle-mediated transport"/>
    <property type="evidence" value="ECO:0007669"/>
    <property type="project" value="InterPro"/>
</dbReference>
<keyword evidence="8" id="KW-1185">Reference proteome</keyword>
<evidence type="ECO:0000259" key="4">
    <source>
        <dbReference type="Pfam" id="PF19036"/>
    </source>
</evidence>
<dbReference type="Ensembl" id="ENSVURT00010026600.1">
    <property type="protein sequence ID" value="ENSVURP00010023369.1"/>
    <property type="gene ID" value="ENSVURG00010017915.1"/>
</dbReference>
<dbReference type="GO" id="GO:0009306">
    <property type="term" value="P:protein secretion"/>
    <property type="evidence" value="ECO:0007669"/>
    <property type="project" value="TreeGrafter"/>
</dbReference>
<feature type="region of interest" description="Disordered" evidence="3">
    <location>
        <begin position="105"/>
        <end position="149"/>
    </location>
</feature>
<reference evidence="7" key="2">
    <citation type="submission" date="2025-08" db="UniProtKB">
        <authorList>
            <consortium name="Ensembl"/>
        </authorList>
    </citation>
    <scope>IDENTIFICATION</scope>
</reference>
<organism evidence="7 8">
    <name type="scientific">Vombatus ursinus</name>
    <name type="common">Common wombat</name>
    <dbReference type="NCBI Taxonomy" id="29139"/>
    <lineage>
        <taxon>Eukaryota</taxon>
        <taxon>Metazoa</taxon>
        <taxon>Chordata</taxon>
        <taxon>Craniata</taxon>
        <taxon>Vertebrata</taxon>
        <taxon>Euteleostomi</taxon>
        <taxon>Mammalia</taxon>
        <taxon>Metatheria</taxon>
        <taxon>Diprotodontia</taxon>
        <taxon>Vombatidae</taxon>
        <taxon>Vombatus</taxon>
    </lineage>
</organism>
<dbReference type="RefSeq" id="XP_027693058.1">
    <property type="nucleotide sequence ID" value="XM_027837257.1"/>
</dbReference>
<evidence type="ECO:0000259" key="6">
    <source>
        <dbReference type="Pfam" id="PF19038"/>
    </source>
</evidence>
<dbReference type="CTD" id="84315"/>
<dbReference type="PANTHER" id="PTHR13027:SF14">
    <property type="entry name" value="VACUOLAR FUSION PROTEIN MON1 HOMOLOG A"/>
    <property type="match status" value="1"/>
</dbReference>
<dbReference type="PRINTS" id="PR01546">
    <property type="entry name" value="YEAST73DUF"/>
</dbReference>
<dbReference type="Pfam" id="PF19037">
    <property type="entry name" value="Fuz_longin_2"/>
    <property type="match status" value="1"/>
</dbReference>
<evidence type="ECO:0000313" key="8">
    <source>
        <dbReference type="Proteomes" id="UP000314987"/>
    </source>
</evidence>
<dbReference type="Pfam" id="PF19036">
    <property type="entry name" value="Fuz_longin_1"/>
    <property type="match status" value="1"/>
</dbReference>
<feature type="domain" description="FUZ/MON1/HPS1 second Longin" evidence="5">
    <location>
        <begin position="317"/>
        <end position="415"/>
    </location>
</feature>
<dbReference type="GeneID" id="114024244"/>
<evidence type="ECO:0000256" key="2">
    <source>
        <dbReference type="RuleBase" id="RU367048"/>
    </source>
</evidence>
<reference evidence="8" key="1">
    <citation type="submission" date="2018-12" db="EMBL/GenBank/DDBJ databases">
        <authorList>
            <person name="Yazar S."/>
        </authorList>
    </citation>
    <scope>NUCLEOTIDE SEQUENCE [LARGE SCALE GENOMIC DNA]</scope>
</reference>
<feature type="compositionally biased region" description="Polar residues" evidence="3">
    <location>
        <begin position="12"/>
        <end position="24"/>
    </location>
</feature>
<name>A0A4X2LEM1_VOMUR</name>
<dbReference type="OMA" id="QQPFNAK"/>
<dbReference type="PANTHER" id="PTHR13027">
    <property type="entry name" value="SAND PROTEIN-RELATED"/>
    <property type="match status" value="1"/>
</dbReference>
<dbReference type="GO" id="GO:0006623">
    <property type="term" value="P:protein targeting to vacuole"/>
    <property type="evidence" value="ECO:0007669"/>
    <property type="project" value="UniProtKB-UniRule"/>
</dbReference>
<reference evidence="7" key="3">
    <citation type="submission" date="2025-09" db="UniProtKB">
        <authorList>
            <consortium name="Ensembl"/>
        </authorList>
    </citation>
    <scope>IDENTIFICATION</scope>
</reference>
<gene>
    <name evidence="7" type="primary">MON1A</name>
</gene>
<feature type="compositionally biased region" description="Acidic residues" evidence="3">
    <location>
        <begin position="140"/>
        <end position="149"/>
    </location>
</feature>
<evidence type="ECO:0000259" key="5">
    <source>
        <dbReference type="Pfam" id="PF19037"/>
    </source>
</evidence>